<protein>
    <recommendedName>
        <fullName evidence="4">RNA-directed DNA polymerase, eukaryota, reverse transcriptase zinc-binding domain protein</fullName>
    </recommendedName>
</protein>
<keyword evidence="1" id="KW-0472">Membrane</keyword>
<comment type="caution">
    <text evidence="2">The sequence shown here is derived from an EMBL/GenBank/DDBJ whole genome shotgun (WGS) entry which is preliminary data.</text>
</comment>
<keyword evidence="1" id="KW-1133">Transmembrane helix</keyword>
<keyword evidence="1" id="KW-0812">Transmembrane</keyword>
<evidence type="ECO:0000256" key="1">
    <source>
        <dbReference type="SAM" id="Phobius"/>
    </source>
</evidence>
<accession>A0ABQ5ESN3</accession>
<evidence type="ECO:0000313" key="3">
    <source>
        <dbReference type="Proteomes" id="UP001151760"/>
    </source>
</evidence>
<gene>
    <name evidence="2" type="ORF">Tco_0989065</name>
</gene>
<reference evidence="2" key="2">
    <citation type="submission" date="2022-01" db="EMBL/GenBank/DDBJ databases">
        <authorList>
            <person name="Yamashiro T."/>
            <person name="Shiraishi A."/>
            <person name="Satake H."/>
            <person name="Nakayama K."/>
        </authorList>
    </citation>
    <scope>NUCLEOTIDE SEQUENCE</scope>
</reference>
<proteinExistence type="predicted"/>
<dbReference type="PANTHER" id="PTHR33116:SF81">
    <property type="entry name" value="RNA-DIRECTED DNA POLYMERASE"/>
    <property type="match status" value="1"/>
</dbReference>
<evidence type="ECO:0000313" key="2">
    <source>
        <dbReference type="EMBL" id="GJT54011.1"/>
    </source>
</evidence>
<name>A0ABQ5ESN3_9ASTR</name>
<sequence>MVSILQCFYQASSLKINIHKSKLCGVGVPFEEVSCLAAVMGCSVMQTSFSYLSLPIGCNMDNVKGWDPILDKFTKRLSNWKTSLLSIGGRSTLISSVLGSIGTYYFSPFPMPSKVNNKLESMRSNFFWGSDVNVKKISWISWKSVLAFKDKGGLGIGSLYSLNQALIQKWRWLFFKNPKALWAQVIAAIYGYHQDSSYFFNHVRPQGVWGRIVGSLNTMHEKGIIPHSTLKRTVNNGLFNEILDSNLDWKLFSSTSISSSLRLGLHQDCMIRDCWNNEWYWNWSRPISGGMLANQLQFLESLMNNITLNDVDDVWIWSLGSLHLLLKTLVCILISFIFPMLIMQLDGIGFFQRKLIFSFGEPFVIVSQQGGTLVEEESIWTRFIVRLATRLLKLYTTLCGFALLLPQFGIVFLLCWTYRFPIHHTSTISSVGLMTCGSRLLRKLFWKLFVESFFSPYGISRMRRFLETISLVATFCLIRLLIVLIGGIQIETSVSWNNWFENPLMASIL</sequence>
<feature type="transmembrane region" description="Helical" evidence="1">
    <location>
        <begin position="469"/>
        <end position="490"/>
    </location>
</feature>
<dbReference type="EMBL" id="BQNB010016637">
    <property type="protein sequence ID" value="GJT54011.1"/>
    <property type="molecule type" value="Genomic_DNA"/>
</dbReference>
<evidence type="ECO:0008006" key="4">
    <source>
        <dbReference type="Google" id="ProtNLM"/>
    </source>
</evidence>
<feature type="transmembrane region" description="Helical" evidence="1">
    <location>
        <begin position="394"/>
        <end position="416"/>
    </location>
</feature>
<reference evidence="2" key="1">
    <citation type="journal article" date="2022" name="Int. J. Mol. Sci.">
        <title>Draft Genome of Tanacetum Coccineum: Genomic Comparison of Closely Related Tanacetum-Family Plants.</title>
        <authorList>
            <person name="Yamashiro T."/>
            <person name="Shiraishi A."/>
            <person name="Nakayama K."/>
            <person name="Satake H."/>
        </authorList>
    </citation>
    <scope>NUCLEOTIDE SEQUENCE</scope>
</reference>
<dbReference type="PANTHER" id="PTHR33116">
    <property type="entry name" value="REVERSE TRANSCRIPTASE ZINC-BINDING DOMAIN-CONTAINING PROTEIN-RELATED-RELATED"/>
    <property type="match status" value="1"/>
</dbReference>
<dbReference type="Proteomes" id="UP001151760">
    <property type="component" value="Unassembled WGS sequence"/>
</dbReference>
<keyword evidence="3" id="KW-1185">Reference proteome</keyword>
<organism evidence="2 3">
    <name type="scientific">Tanacetum coccineum</name>
    <dbReference type="NCBI Taxonomy" id="301880"/>
    <lineage>
        <taxon>Eukaryota</taxon>
        <taxon>Viridiplantae</taxon>
        <taxon>Streptophyta</taxon>
        <taxon>Embryophyta</taxon>
        <taxon>Tracheophyta</taxon>
        <taxon>Spermatophyta</taxon>
        <taxon>Magnoliopsida</taxon>
        <taxon>eudicotyledons</taxon>
        <taxon>Gunneridae</taxon>
        <taxon>Pentapetalae</taxon>
        <taxon>asterids</taxon>
        <taxon>campanulids</taxon>
        <taxon>Asterales</taxon>
        <taxon>Asteraceae</taxon>
        <taxon>Asteroideae</taxon>
        <taxon>Anthemideae</taxon>
        <taxon>Anthemidinae</taxon>
        <taxon>Tanacetum</taxon>
    </lineage>
</organism>